<keyword evidence="1" id="KW-1133">Transmembrane helix</keyword>
<sequence>MFASLPACVSSYSSFRLVCCFGGDMHGVITTYDNKKGTGRVQGDDGQIYFFSRDMVAKAEDIPSLMMEMEADFTPVQGEGRMEAHELSLTDPDSFQDKILYYNEPQGFLCEKEDLVSGFDVLDRGLYRLSRSERSEEKARYALIRECVDLGANALVSYKVETQLKIAIGFSYEVVVCSGVPVVLGRLNPNGDARAEDLKHRIDQEKIKKLHNAMVNTKIGKMVIKALAAVLIVIFTLGFFFSGGV</sequence>
<dbReference type="EMBL" id="DXEV01000072">
    <property type="protein sequence ID" value="HIX56545.1"/>
    <property type="molecule type" value="Genomic_DNA"/>
</dbReference>
<keyword evidence="1" id="KW-0472">Membrane</keyword>
<dbReference type="AlphaFoldDB" id="A0A9D2B0E4"/>
<protein>
    <recommendedName>
        <fullName evidence="4">Cold shock domain-containing protein</fullName>
    </recommendedName>
</protein>
<evidence type="ECO:0000313" key="3">
    <source>
        <dbReference type="Proteomes" id="UP000886829"/>
    </source>
</evidence>
<feature type="transmembrane region" description="Helical" evidence="1">
    <location>
        <begin position="222"/>
        <end position="241"/>
    </location>
</feature>
<name>A0A9D2B0E4_9GAMM</name>
<gene>
    <name evidence="2" type="ORF">H9850_03620</name>
</gene>
<evidence type="ECO:0000256" key="1">
    <source>
        <dbReference type="SAM" id="Phobius"/>
    </source>
</evidence>
<comment type="caution">
    <text evidence="2">The sequence shown here is derived from an EMBL/GenBank/DDBJ whole genome shotgun (WGS) entry which is preliminary data.</text>
</comment>
<evidence type="ECO:0008006" key="4">
    <source>
        <dbReference type="Google" id="ProtNLM"/>
    </source>
</evidence>
<keyword evidence="1" id="KW-0812">Transmembrane</keyword>
<dbReference type="Proteomes" id="UP000886829">
    <property type="component" value="Unassembled WGS sequence"/>
</dbReference>
<accession>A0A9D2B0E4</accession>
<reference evidence="2" key="1">
    <citation type="journal article" date="2021" name="PeerJ">
        <title>Extensive microbial diversity within the chicken gut microbiome revealed by metagenomics and culture.</title>
        <authorList>
            <person name="Gilroy R."/>
            <person name="Ravi A."/>
            <person name="Getino M."/>
            <person name="Pursley I."/>
            <person name="Horton D.L."/>
            <person name="Alikhan N.F."/>
            <person name="Baker D."/>
            <person name="Gharbi K."/>
            <person name="Hall N."/>
            <person name="Watson M."/>
            <person name="Adriaenssens E.M."/>
            <person name="Foster-Nyarko E."/>
            <person name="Jarju S."/>
            <person name="Secka A."/>
            <person name="Antonio M."/>
            <person name="Oren A."/>
            <person name="Chaudhuri R.R."/>
            <person name="La Ragione R."/>
            <person name="Hildebrand F."/>
            <person name="Pallen M.J."/>
        </authorList>
    </citation>
    <scope>NUCLEOTIDE SEQUENCE</scope>
    <source>
        <strain evidence="2">USASDec5-558</strain>
    </source>
</reference>
<reference evidence="2" key="2">
    <citation type="submission" date="2021-04" db="EMBL/GenBank/DDBJ databases">
        <authorList>
            <person name="Gilroy R."/>
        </authorList>
    </citation>
    <scope>NUCLEOTIDE SEQUENCE</scope>
    <source>
        <strain evidence="2">USASDec5-558</strain>
    </source>
</reference>
<organism evidence="2 3">
    <name type="scientific">Candidatus Anaerobiospirillum pullistercoris</name>
    <dbReference type="NCBI Taxonomy" id="2838452"/>
    <lineage>
        <taxon>Bacteria</taxon>
        <taxon>Pseudomonadati</taxon>
        <taxon>Pseudomonadota</taxon>
        <taxon>Gammaproteobacteria</taxon>
        <taxon>Aeromonadales</taxon>
        <taxon>Succinivibrionaceae</taxon>
        <taxon>Anaerobiospirillum</taxon>
    </lineage>
</organism>
<evidence type="ECO:0000313" key="2">
    <source>
        <dbReference type="EMBL" id="HIX56545.1"/>
    </source>
</evidence>
<proteinExistence type="predicted"/>